<dbReference type="Proteomes" id="UP000623958">
    <property type="component" value="Unassembled WGS sequence"/>
</dbReference>
<reference evidence="2" key="1">
    <citation type="journal article" date="2014" name="Int. J. Syst. Evol. Microbiol.">
        <title>Complete genome sequence of Corynebacterium casei LMG S-19264T (=DSM 44701T), isolated from a smear-ripened cheese.</title>
        <authorList>
            <consortium name="US DOE Joint Genome Institute (JGI-PGF)"/>
            <person name="Walter F."/>
            <person name="Albersmeier A."/>
            <person name="Kalinowski J."/>
            <person name="Ruckert C."/>
        </authorList>
    </citation>
    <scope>NUCLEOTIDE SEQUENCE</scope>
    <source>
        <strain evidence="2">JCM 13306</strain>
    </source>
</reference>
<comment type="caution">
    <text evidence="2">The sequence shown here is derived from an EMBL/GenBank/DDBJ whole genome shotgun (WGS) entry which is preliminary data.</text>
</comment>
<reference evidence="2" key="2">
    <citation type="submission" date="2020-09" db="EMBL/GenBank/DDBJ databases">
        <authorList>
            <person name="Sun Q."/>
            <person name="Ohkuma M."/>
        </authorList>
    </citation>
    <scope>NUCLEOTIDE SEQUENCE</scope>
    <source>
        <strain evidence="2">JCM 13306</strain>
    </source>
</reference>
<feature type="compositionally biased region" description="Basic residues" evidence="1">
    <location>
        <begin position="85"/>
        <end position="97"/>
    </location>
</feature>
<sequence length="97" mass="10504">MKFHEGSLFFGWWPAPARGSAWQGRRALPSGTGACRSQLTTNRREDRREIRCVPGRGKAADAGAGPGFPHKKEAAQGAASSAAGRGRRQKNMRTPKE</sequence>
<dbReference type="AlphaFoldDB" id="A0A919F5F1"/>
<protein>
    <submittedName>
        <fullName evidence="2">Uncharacterized protein</fullName>
    </submittedName>
</protein>
<proteinExistence type="predicted"/>
<evidence type="ECO:0000313" key="2">
    <source>
        <dbReference type="EMBL" id="GHH48406.1"/>
    </source>
</evidence>
<evidence type="ECO:0000313" key="3">
    <source>
        <dbReference type="Proteomes" id="UP000623958"/>
    </source>
</evidence>
<organism evidence="2 3">
    <name type="scientific">Xanthomonas boreopolis</name>
    <dbReference type="NCBI Taxonomy" id="86183"/>
    <lineage>
        <taxon>Bacteria</taxon>
        <taxon>Pseudomonadati</taxon>
        <taxon>Pseudomonadota</taxon>
        <taxon>Gammaproteobacteria</taxon>
        <taxon>Lysobacterales</taxon>
        <taxon>Lysobacteraceae</taxon>
        <taxon>Xanthomonas</taxon>
    </lineage>
</organism>
<dbReference type="EMBL" id="BNBA01000003">
    <property type="protein sequence ID" value="GHH48406.1"/>
    <property type="molecule type" value="Genomic_DNA"/>
</dbReference>
<accession>A0A919F5F1</accession>
<feature type="compositionally biased region" description="Low complexity" evidence="1">
    <location>
        <begin position="75"/>
        <end position="84"/>
    </location>
</feature>
<feature type="region of interest" description="Disordered" evidence="1">
    <location>
        <begin position="23"/>
        <end position="97"/>
    </location>
</feature>
<feature type="compositionally biased region" description="Basic and acidic residues" evidence="1">
    <location>
        <begin position="42"/>
        <end position="51"/>
    </location>
</feature>
<keyword evidence="3" id="KW-1185">Reference proteome</keyword>
<evidence type="ECO:0000256" key="1">
    <source>
        <dbReference type="SAM" id="MobiDB-lite"/>
    </source>
</evidence>
<gene>
    <name evidence="2" type="ORF">GCM10009090_06420</name>
</gene>
<name>A0A919F5F1_9XANT</name>